<keyword evidence="1" id="KW-0472">Membrane</keyword>
<dbReference type="EMBL" id="CABVPW010000024">
    <property type="protein sequence ID" value="VWB99780.1"/>
    <property type="molecule type" value="Genomic_DNA"/>
</dbReference>
<sequence>MPVTIPRALGLGSVNSAYVGTFNGTTIKAMIGVLAILLPVVEVILTSTWVRSISASYWFGIPFHPEDPNACHLPDTGHPWLMLVDWPRIYLVGTLLAISALLLSYRGETMLQGVLARVGAIAAAGVALFPCNCDCYTELVPHLHYGSAGVVYAVLFYFVAHFYFKASRKAAGSYTTGRPAHSPPAWTSNAARRKHVYAFCLAGMIGSVLILATSKHLPDSMRPVLVGEAGGLLFFGLAWLTASRVAPIFTSAGIDRERIF</sequence>
<name>A0A6P2NYY0_BURL3</name>
<reference evidence="2 3" key="1">
    <citation type="submission" date="2019-09" db="EMBL/GenBank/DDBJ databases">
        <authorList>
            <person name="Depoorter E."/>
        </authorList>
    </citation>
    <scope>NUCLEOTIDE SEQUENCE [LARGE SCALE GENOMIC DNA]</scope>
    <source>
        <strain evidence="2">LMG 23254</strain>
    </source>
</reference>
<evidence type="ECO:0000313" key="3">
    <source>
        <dbReference type="Proteomes" id="UP000494218"/>
    </source>
</evidence>
<feature type="transmembrane region" description="Helical" evidence="1">
    <location>
        <begin position="142"/>
        <end position="164"/>
    </location>
</feature>
<protein>
    <recommendedName>
        <fullName evidence="4">DUF998 domain-containing protein</fullName>
    </recommendedName>
</protein>
<feature type="transmembrane region" description="Helical" evidence="1">
    <location>
        <begin position="196"/>
        <end position="212"/>
    </location>
</feature>
<keyword evidence="1" id="KW-0812">Transmembrane</keyword>
<feature type="transmembrane region" description="Helical" evidence="1">
    <location>
        <begin position="29"/>
        <end position="50"/>
    </location>
</feature>
<feature type="transmembrane region" description="Helical" evidence="1">
    <location>
        <begin position="89"/>
        <end position="107"/>
    </location>
</feature>
<keyword evidence="1" id="KW-1133">Transmembrane helix</keyword>
<dbReference type="RefSeq" id="WP_175033322.1">
    <property type="nucleotide sequence ID" value="NZ_CABVPW010000024.1"/>
</dbReference>
<dbReference type="Proteomes" id="UP000494218">
    <property type="component" value="Unassembled WGS sequence"/>
</dbReference>
<proteinExistence type="predicted"/>
<dbReference type="AlphaFoldDB" id="A0A6P2NYY0"/>
<evidence type="ECO:0000313" key="2">
    <source>
        <dbReference type="EMBL" id="VWB99780.1"/>
    </source>
</evidence>
<feature type="transmembrane region" description="Helical" evidence="1">
    <location>
        <begin position="114"/>
        <end position="130"/>
    </location>
</feature>
<evidence type="ECO:0000256" key="1">
    <source>
        <dbReference type="SAM" id="Phobius"/>
    </source>
</evidence>
<organism evidence="2 3">
    <name type="scientific">Burkholderia lata (strain ATCC 17760 / DSM 23089 / LMG 22485 / NCIMB 9086 / R18194 / 383)</name>
    <dbReference type="NCBI Taxonomy" id="482957"/>
    <lineage>
        <taxon>Bacteria</taxon>
        <taxon>Pseudomonadati</taxon>
        <taxon>Pseudomonadota</taxon>
        <taxon>Betaproteobacteria</taxon>
        <taxon>Burkholderiales</taxon>
        <taxon>Burkholderiaceae</taxon>
        <taxon>Burkholderia</taxon>
        <taxon>Burkholderia cepacia complex</taxon>
    </lineage>
</organism>
<feature type="transmembrane region" description="Helical" evidence="1">
    <location>
        <begin position="232"/>
        <end position="254"/>
    </location>
</feature>
<evidence type="ECO:0008006" key="4">
    <source>
        <dbReference type="Google" id="ProtNLM"/>
    </source>
</evidence>
<accession>A0A6P2NYY0</accession>
<gene>
    <name evidence="2" type="ORF">BLA23254_04749</name>
</gene>